<dbReference type="PROSITE" id="PS50600">
    <property type="entry name" value="ULP_PROTEASE"/>
    <property type="match status" value="1"/>
</dbReference>
<dbReference type="Proteomes" id="UP000663879">
    <property type="component" value="Unassembled WGS sequence"/>
</dbReference>
<organism evidence="5 6">
    <name type="scientific">Brachionus calyciflorus</name>
    <dbReference type="NCBI Taxonomy" id="104777"/>
    <lineage>
        <taxon>Eukaryota</taxon>
        <taxon>Metazoa</taxon>
        <taxon>Spiralia</taxon>
        <taxon>Gnathifera</taxon>
        <taxon>Rotifera</taxon>
        <taxon>Eurotatoria</taxon>
        <taxon>Monogononta</taxon>
        <taxon>Pseudotrocha</taxon>
        <taxon>Ploima</taxon>
        <taxon>Brachionidae</taxon>
        <taxon>Brachionus</taxon>
    </lineage>
</organism>
<evidence type="ECO:0000313" key="5">
    <source>
        <dbReference type="EMBL" id="CAF0821990.1"/>
    </source>
</evidence>
<dbReference type="GO" id="GO:0008234">
    <property type="term" value="F:cysteine-type peptidase activity"/>
    <property type="evidence" value="ECO:0007669"/>
    <property type="project" value="InterPro"/>
</dbReference>
<evidence type="ECO:0000259" key="4">
    <source>
        <dbReference type="PROSITE" id="PS50600"/>
    </source>
</evidence>
<dbReference type="InterPro" id="IPR003653">
    <property type="entry name" value="Peptidase_C48_C"/>
</dbReference>
<name>A0A813U7M0_9BILA</name>
<dbReference type="Pfam" id="PF02902">
    <property type="entry name" value="Peptidase_C48"/>
    <property type="match status" value="1"/>
</dbReference>
<accession>A0A813U7M0</accession>
<dbReference type="EMBL" id="CAJNOC010000962">
    <property type="protein sequence ID" value="CAF0821990.1"/>
    <property type="molecule type" value="Genomic_DNA"/>
</dbReference>
<proteinExistence type="inferred from homology"/>
<gene>
    <name evidence="5" type="ORF">OXX778_LOCUS7516</name>
</gene>
<keyword evidence="3" id="KW-0378">Hydrolase</keyword>
<comment type="caution">
    <text evidence="5">The sequence shown here is derived from an EMBL/GenBank/DDBJ whole genome shotgun (WGS) entry which is preliminary data.</text>
</comment>
<dbReference type="InterPro" id="IPR038765">
    <property type="entry name" value="Papain-like_cys_pep_sf"/>
</dbReference>
<keyword evidence="2" id="KW-0645">Protease</keyword>
<dbReference type="Gene3D" id="3.40.395.10">
    <property type="entry name" value="Adenoviral Proteinase, Chain A"/>
    <property type="match status" value="1"/>
</dbReference>
<dbReference type="AlphaFoldDB" id="A0A813U7M0"/>
<protein>
    <recommendedName>
        <fullName evidence="4">Ubiquitin-like protease family profile domain-containing protein</fullName>
    </recommendedName>
</protein>
<keyword evidence="6" id="KW-1185">Reference proteome</keyword>
<sequence>MQLIEKNFQNFEEITKYGISLKQDDIIRLKPRVSTQGVNSVLHWDKKENIFIYDMAMIPININNNHWILCSIDNRLCKVSIYDSFVKEYPDLIKNLREFLSLKYSTEYH</sequence>
<feature type="domain" description="Ubiquitin-like protease family profile" evidence="4">
    <location>
        <begin position="1"/>
        <end position="109"/>
    </location>
</feature>
<reference evidence="5" key="1">
    <citation type="submission" date="2021-02" db="EMBL/GenBank/DDBJ databases">
        <authorList>
            <person name="Nowell W R."/>
        </authorList>
    </citation>
    <scope>NUCLEOTIDE SEQUENCE</scope>
    <source>
        <strain evidence="5">Ploen Becks lab</strain>
    </source>
</reference>
<dbReference type="SUPFAM" id="SSF54001">
    <property type="entry name" value="Cysteine proteinases"/>
    <property type="match status" value="1"/>
</dbReference>
<evidence type="ECO:0000256" key="1">
    <source>
        <dbReference type="ARBA" id="ARBA00005234"/>
    </source>
</evidence>
<dbReference type="GO" id="GO:0006508">
    <property type="term" value="P:proteolysis"/>
    <property type="evidence" value="ECO:0007669"/>
    <property type="project" value="UniProtKB-KW"/>
</dbReference>
<comment type="similarity">
    <text evidence="1">Belongs to the peptidase C48 family.</text>
</comment>
<evidence type="ECO:0000256" key="3">
    <source>
        <dbReference type="ARBA" id="ARBA00022801"/>
    </source>
</evidence>
<evidence type="ECO:0000313" key="6">
    <source>
        <dbReference type="Proteomes" id="UP000663879"/>
    </source>
</evidence>
<evidence type="ECO:0000256" key="2">
    <source>
        <dbReference type="ARBA" id="ARBA00022670"/>
    </source>
</evidence>
<dbReference type="OrthoDB" id="1939479at2759"/>